<gene>
    <name evidence="8" type="ORF">2_56</name>
</gene>
<dbReference type="InterPro" id="IPR006592">
    <property type="entry name" value="RNA_pol_N"/>
</dbReference>
<dbReference type="InterPro" id="IPR007075">
    <property type="entry name" value="RNA_pol_Rpb1_6"/>
</dbReference>
<proteinExistence type="inferred from homology"/>
<evidence type="ECO:0000256" key="2">
    <source>
        <dbReference type="ARBA" id="ARBA00022478"/>
    </source>
</evidence>
<dbReference type="Gene3D" id="3.30.1360.140">
    <property type="match status" value="1"/>
</dbReference>
<comment type="catalytic activity">
    <reaction evidence="6">
        <text>RNA(n) + a ribonucleoside 5'-triphosphate = RNA(n+1) + diphosphate</text>
        <dbReference type="Rhea" id="RHEA:21248"/>
        <dbReference type="Rhea" id="RHEA-COMP:14527"/>
        <dbReference type="Rhea" id="RHEA-COMP:17342"/>
        <dbReference type="ChEBI" id="CHEBI:33019"/>
        <dbReference type="ChEBI" id="CHEBI:61557"/>
        <dbReference type="ChEBI" id="CHEBI:140395"/>
        <dbReference type="EC" id="2.7.7.6"/>
    </reaction>
</comment>
<dbReference type="Pfam" id="PF04998">
    <property type="entry name" value="RNA_pol_Rpb1_5"/>
    <property type="match status" value="1"/>
</dbReference>
<dbReference type="Gene3D" id="1.10.132.30">
    <property type="match status" value="1"/>
</dbReference>
<protein>
    <recommendedName>
        <fullName evidence="6">DNA-directed RNA polymerase subunit</fullName>
        <ecNumber evidence="6">2.7.7.6</ecNumber>
    </recommendedName>
</protein>
<dbReference type="InterPro" id="IPR007081">
    <property type="entry name" value="RNA_pol_Rpb1_5"/>
</dbReference>
<dbReference type="Pfam" id="PF04997">
    <property type="entry name" value="RNA_pol_Rpb1_1"/>
    <property type="match status" value="1"/>
</dbReference>
<dbReference type="Pfam" id="PF00623">
    <property type="entry name" value="RNA_pol_Rpb1_2"/>
    <property type="match status" value="1"/>
</dbReference>
<dbReference type="InterPro" id="IPR045867">
    <property type="entry name" value="DNA-dir_RpoC_beta_prime"/>
</dbReference>
<dbReference type="CDD" id="cd02584">
    <property type="entry name" value="RNAP_II_Rpb1_C"/>
    <property type="match status" value="1"/>
</dbReference>
<accession>A0A5B8IPW1</accession>
<dbReference type="SUPFAM" id="SSF64484">
    <property type="entry name" value="beta and beta-prime subunits of DNA dependent RNA-polymerase"/>
    <property type="match status" value="1"/>
</dbReference>
<reference evidence="8" key="1">
    <citation type="submission" date="2018-11" db="EMBL/GenBank/DDBJ databases">
        <title>A distinct lineage of giant viruses engineers rhodopsin photosystems in predatory marine eukaryotes.</title>
        <authorList>
            <person name="Needham D.M."/>
            <person name="Yoshizawa S."/>
            <person name="Hosaka T."/>
            <person name="Poirier C."/>
            <person name="Choi C.-J."/>
            <person name="Hehenberger E."/>
            <person name="Irwin N.A.T."/>
            <person name="Wilken S."/>
            <person name="Yung C.-M."/>
            <person name="Bachy C."/>
            <person name="Kurihara R."/>
            <person name="Nakajima Y."/>
            <person name="Kojima K."/>
            <person name="Kimura-Someya T."/>
            <person name="Leonard G."/>
            <person name="Malmstrom R.R."/>
            <person name="Mende D."/>
            <person name="Olson D.K."/>
            <person name="Sudo Y."/>
            <person name="Sudek S."/>
            <person name="Richards T.A."/>
            <person name="DeLong E.F."/>
            <person name="Keeling P.J."/>
            <person name="Santoro A.E."/>
            <person name="Shirouzu M."/>
            <person name="Iwasaki W."/>
            <person name="Worden A.Z."/>
        </authorList>
    </citation>
    <scope>NUCLEOTIDE SEQUENCE</scope>
</reference>
<dbReference type="Gene3D" id="1.10.274.100">
    <property type="entry name" value="RNA polymerase Rpb1, domain 3"/>
    <property type="match status" value="1"/>
</dbReference>
<dbReference type="Gene3D" id="3.30.1490.180">
    <property type="entry name" value="RNA polymerase ii"/>
    <property type="match status" value="1"/>
</dbReference>
<sequence length="1468" mass="167941">MSIYKELDYNSEISDIKELQFSVSSPEEIKRKSVVHVTQTGFYDNNGEPLIGGLFDPRLGVLDLGKRCPTDELDNRFSPGYFGHIELVKPVISYQFLDIVLKVLKCYCIRCSSILIDKEDENNKMKIDFFKNEKNRKKFYTFYDICSKNKVCPVCNFVQPFKFVKEGLAKIYGEWKDSSSATNSVRELLNPERIHRIFKRITDEDCAIMGFDKNWCRPDWLICTVLPVCPPAVRPSVRQHTGQRSEDDITHKLINIIKVNNNLKNKLEVKSTPAETIEGFWDYLQYEVATYVDNEIPNVTECRHRSGRALKVIVQRLKGKEGRIRGNLMGKRVDFSARTVITPDPNIKIDQLGVPLKIAKNLTYPEIVNRYNIVRLTKMIRNGPDIYPGAKSIKKASDGSSKSLLYIDRDNIDLELGDIVHRHLIDDDNVLFNRQPSLHKMSMMAHRVKVMKHNTFRLNVSVTTPYNADFDGDEMNMHVPQSIQTSIELRQLARVPLQIISPRTNGPLIKPVQDTMLGIYRITNDNVFFTEKEMMNMLVNIESFDGNLPEPAVTEPYKRWTGYQLLSLILPPINMEAKTPLYDKSIEGGDKNPLHTVKIRDGNVLQGRMDKKIIAGGSKGIVHTIYNDYGETACQRFLDNIQDVITKYILLTGFSVGISDLIADKKTKDKMNKNIESKKKEISKVFQHLHLNIFENNEGIPMTDKFEAEIERILSASLNESGNIGLSSLDENNRMTNMVSSGSKGSVINISQMISCLGQQKIDGKRIPYGFTDRTLPHFQKYDDSPEARGFVESSFIDGLTPQEFFFHAMGGREGLIDTACKTSETGYIQRKLIKALEDLKVNHDLSIRNARGRIIQFMYGEDGFNYTTIESQHLELLDVSFKDLMSKHRFKDNEKWEDFMESEIIEEMKSNKDYQTIMSDFYEVNIHKMKHTLKTGIVSNNQDSMINYPINLDRLVKNTKNLFNIEDDDLSDLNPITVIERLREIEQDLKRPIMDEMDLLFKCLINTYLSPKVLIKKYRINSVAFEHIINMIKLKYSKSFISVSEMVGVIAAQSMGEPATQMTLNTFHLAGVGKPGVTRGVPRLKEILHLSKNIKSPSITVYLNKPDSYSINKVQAIANKFELTTLSDLVLSSSIYYDPSDSQTEIESDNTFMEVYNLFNELEQVDKEMKRMPWVLRFEFNKDALMNKNITMNDIYFAIISERKDSNDLSCFYSDDNASKIIFRIRFNDEGSGNDSKDIQALKNYEKNLLSLVVKGIDKINKVIPRKDLDNIEFDEGEYKKKDQWLLDTDGSNLQEILAFDEVDIVNTFSNDIIETYNVFGIDAAKQLLINEFTEVLDSSGNYVNYRHISLLCDFMTNKGSLVSIDRFGINRDTELGPLAKCSFEETTEQIFKAAIFGEKDKLNGVSANIMMGQLIPSGTGDTTILLDEMKLLEVEKQKEEVKMEEDDEVESACVENIGIDFDINAI</sequence>
<comment type="similarity">
    <text evidence="1 6">Belongs to the RNA polymerase beta' chain family.</text>
</comment>
<evidence type="ECO:0000313" key="8">
    <source>
        <dbReference type="EMBL" id="QDY51984.1"/>
    </source>
</evidence>
<dbReference type="EMBL" id="MK250086">
    <property type="protein sequence ID" value="QDY51984.1"/>
    <property type="molecule type" value="Genomic_DNA"/>
</dbReference>
<dbReference type="InterPro" id="IPR042102">
    <property type="entry name" value="RNA_pol_Rpb1_3_sf"/>
</dbReference>
<evidence type="ECO:0000256" key="3">
    <source>
        <dbReference type="ARBA" id="ARBA00022679"/>
    </source>
</evidence>
<dbReference type="SMART" id="SM00663">
    <property type="entry name" value="RPOLA_N"/>
    <property type="match status" value="1"/>
</dbReference>
<feature type="domain" description="RNA polymerase N-terminal" evidence="7">
    <location>
        <begin position="219"/>
        <end position="523"/>
    </location>
</feature>
<dbReference type="CDD" id="cd02733">
    <property type="entry name" value="RNAP_II_RPB1_N"/>
    <property type="match status" value="1"/>
</dbReference>
<dbReference type="InterPro" id="IPR007080">
    <property type="entry name" value="RNA_pol_Rpb1_1"/>
</dbReference>
<dbReference type="Pfam" id="PF04983">
    <property type="entry name" value="RNA_pol_Rpb1_3"/>
    <property type="match status" value="1"/>
</dbReference>
<dbReference type="GO" id="GO:0006351">
    <property type="term" value="P:DNA-templated transcription"/>
    <property type="evidence" value="ECO:0007669"/>
    <property type="project" value="InterPro"/>
</dbReference>
<evidence type="ECO:0000259" key="7">
    <source>
        <dbReference type="SMART" id="SM00663"/>
    </source>
</evidence>
<organism evidence="8">
    <name type="scientific">Mimiviridae sp. ChoanoV1</name>
    <dbReference type="NCBI Taxonomy" id="2596887"/>
    <lineage>
        <taxon>Viruses</taxon>
        <taxon>Varidnaviria</taxon>
        <taxon>Bamfordvirae</taxon>
        <taxon>Nucleocytoviricota</taxon>
        <taxon>Megaviricetes</taxon>
        <taxon>Imitervirales</taxon>
        <taxon>Schizomimiviridae</taxon>
    </lineage>
</organism>
<dbReference type="Pfam" id="PF04990">
    <property type="entry name" value="RNA_pol_Rpb1_7"/>
    <property type="match status" value="1"/>
</dbReference>
<dbReference type="NCBIfam" id="NF006336">
    <property type="entry name" value="PRK08566.1"/>
    <property type="match status" value="1"/>
</dbReference>
<evidence type="ECO:0000256" key="1">
    <source>
        <dbReference type="ARBA" id="ARBA00006460"/>
    </source>
</evidence>
<dbReference type="Gene3D" id="6.20.50.80">
    <property type="match status" value="1"/>
</dbReference>
<dbReference type="Gene3D" id="1.10.150.390">
    <property type="match status" value="1"/>
</dbReference>
<dbReference type="PANTHER" id="PTHR19376:SF37">
    <property type="entry name" value="DNA-DIRECTED RNA POLYMERASE II SUBUNIT RPB1"/>
    <property type="match status" value="1"/>
</dbReference>
<dbReference type="GO" id="GO:0000428">
    <property type="term" value="C:DNA-directed RNA polymerase complex"/>
    <property type="evidence" value="ECO:0007669"/>
    <property type="project" value="UniProtKB-KW"/>
</dbReference>
<dbReference type="Gene3D" id="6.10.250.2940">
    <property type="match status" value="1"/>
</dbReference>
<dbReference type="EC" id="2.7.7.6" evidence="6"/>
<dbReference type="InterPro" id="IPR000722">
    <property type="entry name" value="RNA_pol_asu"/>
</dbReference>
<dbReference type="PANTHER" id="PTHR19376">
    <property type="entry name" value="DNA-DIRECTED RNA POLYMERASE"/>
    <property type="match status" value="1"/>
</dbReference>
<evidence type="ECO:0000256" key="6">
    <source>
        <dbReference type="RuleBase" id="RU004279"/>
    </source>
</evidence>
<keyword evidence="3 6" id="KW-0808">Transferase</keyword>
<dbReference type="InterPro" id="IPR038120">
    <property type="entry name" value="Rpb1_funnel_sf"/>
</dbReference>
<keyword evidence="5 6" id="KW-0804">Transcription</keyword>
<dbReference type="Pfam" id="PF04992">
    <property type="entry name" value="RNA_pol_Rpb1_6"/>
    <property type="match status" value="1"/>
</dbReference>
<dbReference type="Pfam" id="PF05000">
    <property type="entry name" value="RNA_pol_Rpb1_4"/>
    <property type="match status" value="1"/>
</dbReference>
<dbReference type="InterPro" id="IPR007066">
    <property type="entry name" value="RNA_pol_Rpb1_3"/>
</dbReference>
<dbReference type="InterPro" id="IPR007083">
    <property type="entry name" value="RNA_pol_Rpb1_4"/>
</dbReference>
<dbReference type="GO" id="GO:0003677">
    <property type="term" value="F:DNA binding"/>
    <property type="evidence" value="ECO:0007669"/>
    <property type="project" value="InterPro"/>
</dbReference>
<evidence type="ECO:0000256" key="4">
    <source>
        <dbReference type="ARBA" id="ARBA00022695"/>
    </source>
</evidence>
<dbReference type="GO" id="GO:0003899">
    <property type="term" value="F:DNA-directed RNA polymerase activity"/>
    <property type="evidence" value="ECO:0007669"/>
    <property type="project" value="UniProtKB-EC"/>
</dbReference>
<dbReference type="InterPro" id="IPR007073">
    <property type="entry name" value="RNA_pol_Rpb1_7"/>
</dbReference>
<name>A0A5B8IPW1_9VIRU</name>
<keyword evidence="4 6" id="KW-0548">Nucleotidyltransferase</keyword>
<dbReference type="InterPro" id="IPR038593">
    <property type="entry name" value="RNA_pol_Rpb1_7_sf"/>
</dbReference>
<dbReference type="Gene3D" id="4.10.860.120">
    <property type="entry name" value="RNA polymerase II, clamp domain"/>
    <property type="match status" value="1"/>
</dbReference>
<keyword evidence="2 6" id="KW-0240">DNA-directed RNA polymerase</keyword>
<evidence type="ECO:0000256" key="5">
    <source>
        <dbReference type="ARBA" id="ARBA00023163"/>
    </source>
</evidence>
<comment type="function">
    <text evidence="6">DNA-dependent RNA polymerase catalyzes the transcription of DNA into RNA using the four ribonucleoside triphosphates as substrates.</text>
</comment>
<dbReference type="FunFam" id="2.40.40.20:FF:000019">
    <property type="entry name" value="DNA-directed RNA polymerase II subunit RPB1"/>
    <property type="match status" value="1"/>
</dbReference>
<dbReference type="InterPro" id="IPR044893">
    <property type="entry name" value="RNA_pol_Rpb1_clamp_domain"/>
</dbReference>
<dbReference type="Gene3D" id="2.40.40.20">
    <property type="match status" value="1"/>
</dbReference>